<keyword evidence="2" id="KW-1185">Reference proteome</keyword>
<evidence type="ECO:0000313" key="1">
    <source>
        <dbReference type="EMBL" id="MED6194384.1"/>
    </source>
</evidence>
<dbReference type="EMBL" id="JASCZI010211558">
    <property type="protein sequence ID" value="MED6194384.1"/>
    <property type="molecule type" value="Genomic_DNA"/>
</dbReference>
<sequence>MRERRGRAVLNIRRHRAGMSCSSRGRAMRWGPKTHCNGLTWVRHQRDVGAWPFQELSREHQVLGRGRTKAIARVRQEVDTSVQCNLVAPAECGQAHRAGATRPSGGRAMYVPSNKTENLTERGISLTKTTTIIIIAEYGQPYRRCKTEQEDYSGDNGAHAAAVMAWQQQGFTGNSLLFLL</sequence>
<gene>
    <name evidence="1" type="ORF">PIB30_027999</name>
</gene>
<organism evidence="1 2">
    <name type="scientific">Stylosanthes scabra</name>
    <dbReference type="NCBI Taxonomy" id="79078"/>
    <lineage>
        <taxon>Eukaryota</taxon>
        <taxon>Viridiplantae</taxon>
        <taxon>Streptophyta</taxon>
        <taxon>Embryophyta</taxon>
        <taxon>Tracheophyta</taxon>
        <taxon>Spermatophyta</taxon>
        <taxon>Magnoliopsida</taxon>
        <taxon>eudicotyledons</taxon>
        <taxon>Gunneridae</taxon>
        <taxon>Pentapetalae</taxon>
        <taxon>rosids</taxon>
        <taxon>fabids</taxon>
        <taxon>Fabales</taxon>
        <taxon>Fabaceae</taxon>
        <taxon>Papilionoideae</taxon>
        <taxon>50 kb inversion clade</taxon>
        <taxon>dalbergioids sensu lato</taxon>
        <taxon>Dalbergieae</taxon>
        <taxon>Pterocarpus clade</taxon>
        <taxon>Stylosanthes</taxon>
    </lineage>
</organism>
<reference evidence="1 2" key="1">
    <citation type="journal article" date="2023" name="Plants (Basel)">
        <title>Bridging the Gap: Combining Genomics and Transcriptomics Approaches to Understand Stylosanthes scabra, an Orphan Legume from the Brazilian Caatinga.</title>
        <authorList>
            <person name="Ferreira-Neto J.R.C."/>
            <person name="da Silva M.D."/>
            <person name="Binneck E."/>
            <person name="de Melo N.F."/>
            <person name="da Silva R.H."/>
            <person name="de Melo A.L.T.M."/>
            <person name="Pandolfi V."/>
            <person name="Bustamante F.O."/>
            <person name="Brasileiro-Vidal A.C."/>
            <person name="Benko-Iseppon A.M."/>
        </authorList>
    </citation>
    <scope>NUCLEOTIDE SEQUENCE [LARGE SCALE GENOMIC DNA]</scope>
    <source>
        <tissue evidence="1">Leaves</tissue>
    </source>
</reference>
<protein>
    <submittedName>
        <fullName evidence="1">Uncharacterized protein</fullName>
    </submittedName>
</protein>
<comment type="caution">
    <text evidence="1">The sequence shown here is derived from an EMBL/GenBank/DDBJ whole genome shotgun (WGS) entry which is preliminary data.</text>
</comment>
<proteinExistence type="predicted"/>
<name>A0ABU6XA17_9FABA</name>
<dbReference type="Proteomes" id="UP001341840">
    <property type="component" value="Unassembled WGS sequence"/>
</dbReference>
<accession>A0ABU6XA17</accession>
<evidence type="ECO:0000313" key="2">
    <source>
        <dbReference type="Proteomes" id="UP001341840"/>
    </source>
</evidence>